<name>A0ABU6UC72_9FABA</name>
<dbReference type="Proteomes" id="UP001341840">
    <property type="component" value="Unassembled WGS sequence"/>
</dbReference>
<dbReference type="PANTHER" id="PTHR32195">
    <property type="entry name" value="OS07G0662800 PROTEIN"/>
    <property type="match status" value="1"/>
</dbReference>
<reference evidence="1 2" key="1">
    <citation type="journal article" date="2023" name="Plants (Basel)">
        <title>Bridging the Gap: Combining Genomics and Transcriptomics Approaches to Understand Stylosanthes scabra, an Orphan Legume from the Brazilian Caatinga.</title>
        <authorList>
            <person name="Ferreira-Neto J.R.C."/>
            <person name="da Silva M.D."/>
            <person name="Binneck E."/>
            <person name="de Melo N.F."/>
            <person name="da Silva R.H."/>
            <person name="de Melo A.L.T.M."/>
            <person name="Pandolfi V."/>
            <person name="Bustamante F.O."/>
            <person name="Brasileiro-Vidal A.C."/>
            <person name="Benko-Iseppon A.M."/>
        </authorList>
    </citation>
    <scope>NUCLEOTIDE SEQUENCE [LARGE SCALE GENOMIC DNA]</scope>
    <source>
        <tissue evidence="1">Leaves</tissue>
    </source>
</reference>
<comment type="caution">
    <text evidence="1">The sequence shown here is derived from an EMBL/GenBank/DDBJ whole genome shotgun (WGS) entry which is preliminary data.</text>
</comment>
<proteinExistence type="predicted"/>
<dbReference type="EMBL" id="JASCZI010120989">
    <property type="protein sequence ID" value="MED6158629.1"/>
    <property type="molecule type" value="Genomic_DNA"/>
</dbReference>
<keyword evidence="2" id="KW-1185">Reference proteome</keyword>
<organism evidence="1 2">
    <name type="scientific">Stylosanthes scabra</name>
    <dbReference type="NCBI Taxonomy" id="79078"/>
    <lineage>
        <taxon>Eukaryota</taxon>
        <taxon>Viridiplantae</taxon>
        <taxon>Streptophyta</taxon>
        <taxon>Embryophyta</taxon>
        <taxon>Tracheophyta</taxon>
        <taxon>Spermatophyta</taxon>
        <taxon>Magnoliopsida</taxon>
        <taxon>eudicotyledons</taxon>
        <taxon>Gunneridae</taxon>
        <taxon>Pentapetalae</taxon>
        <taxon>rosids</taxon>
        <taxon>fabids</taxon>
        <taxon>Fabales</taxon>
        <taxon>Fabaceae</taxon>
        <taxon>Papilionoideae</taxon>
        <taxon>50 kb inversion clade</taxon>
        <taxon>dalbergioids sensu lato</taxon>
        <taxon>Dalbergieae</taxon>
        <taxon>Pterocarpus clade</taxon>
        <taxon>Stylosanthes</taxon>
    </lineage>
</organism>
<evidence type="ECO:0000313" key="2">
    <source>
        <dbReference type="Proteomes" id="UP001341840"/>
    </source>
</evidence>
<accession>A0ABU6UC72</accession>
<gene>
    <name evidence="1" type="ORF">PIB30_034464</name>
</gene>
<protein>
    <submittedName>
        <fullName evidence="1">Uncharacterized protein</fullName>
    </submittedName>
</protein>
<evidence type="ECO:0000313" key="1">
    <source>
        <dbReference type="EMBL" id="MED6158629.1"/>
    </source>
</evidence>
<dbReference type="PANTHER" id="PTHR32195:SF24">
    <property type="entry name" value="TRYPTOPHAN OR TYROSINE TRANSPORTER PROTEIN"/>
    <property type="match status" value="1"/>
</dbReference>
<sequence>MLSAATDIAGGYCMSVLYGVLPSMMMDKGKAEHSGERELSTARPTLIVVGLFGCDIVTEQILHNFLAFHL</sequence>